<dbReference type="Proteomes" id="UP000198885">
    <property type="component" value="Unassembled WGS sequence"/>
</dbReference>
<accession>A0A1H9X1U8</accession>
<evidence type="ECO:0000313" key="2">
    <source>
        <dbReference type="Proteomes" id="UP000198885"/>
    </source>
</evidence>
<dbReference type="EMBL" id="FOGU01000016">
    <property type="protein sequence ID" value="SES40085.1"/>
    <property type="molecule type" value="Genomic_DNA"/>
</dbReference>
<protein>
    <submittedName>
        <fullName evidence="1">Uncharacterized protein</fullName>
    </submittedName>
</protein>
<gene>
    <name evidence="1" type="ORF">SAMN04490244_11669</name>
</gene>
<organism evidence="1 2">
    <name type="scientific">Tranquillimonas rosea</name>
    <dbReference type="NCBI Taxonomy" id="641238"/>
    <lineage>
        <taxon>Bacteria</taxon>
        <taxon>Pseudomonadati</taxon>
        <taxon>Pseudomonadota</taxon>
        <taxon>Alphaproteobacteria</taxon>
        <taxon>Rhodobacterales</taxon>
        <taxon>Roseobacteraceae</taxon>
        <taxon>Tranquillimonas</taxon>
    </lineage>
</organism>
<sequence>MMAAACCSPAGLFIGLFSMATPLLATGAIFYLIFAKPKADPTTEVS</sequence>
<name>A0A1H9X1U8_9RHOB</name>
<dbReference type="RefSeq" id="WP_157835930.1">
    <property type="nucleotide sequence ID" value="NZ_FOGU01000016.1"/>
</dbReference>
<keyword evidence="2" id="KW-1185">Reference proteome</keyword>
<reference evidence="1 2" key="1">
    <citation type="submission" date="2016-10" db="EMBL/GenBank/DDBJ databases">
        <authorList>
            <person name="de Groot N.N."/>
        </authorList>
    </citation>
    <scope>NUCLEOTIDE SEQUENCE [LARGE SCALE GENOMIC DNA]</scope>
    <source>
        <strain evidence="1 2">DSM 23042</strain>
    </source>
</reference>
<dbReference type="AlphaFoldDB" id="A0A1H9X1U8"/>
<proteinExistence type="predicted"/>
<evidence type="ECO:0000313" key="1">
    <source>
        <dbReference type="EMBL" id="SES40085.1"/>
    </source>
</evidence>